<dbReference type="KEGG" id="sper:EW093_15895"/>
<dbReference type="EMBL" id="CP035807">
    <property type="protein sequence ID" value="QEN06104.1"/>
    <property type="molecule type" value="Genomic_DNA"/>
</dbReference>
<dbReference type="AlphaFoldDB" id="A0A5C1QHT5"/>
<dbReference type="Proteomes" id="UP000323824">
    <property type="component" value="Chromosome"/>
</dbReference>
<reference evidence="1 2" key="2">
    <citation type="submission" date="2019-09" db="EMBL/GenBank/DDBJ databases">
        <title>Complete Genome Sequence and Methylome Analysis of free living Spirochaetas.</title>
        <authorList>
            <person name="Leshcheva N."/>
            <person name="Mikheeva N."/>
        </authorList>
    </citation>
    <scope>NUCLEOTIDE SEQUENCE [LARGE SCALE GENOMIC DNA]</scope>
    <source>
        <strain evidence="1 2">P</strain>
    </source>
</reference>
<reference evidence="1 2" key="1">
    <citation type="submission" date="2019-02" db="EMBL/GenBank/DDBJ databases">
        <authorList>
            <person name="Fomenkov A."/>
            <person name="Dubinina G."/>
            <person name="Grabovich M."/>
            <person name="Vincze T."/>
            <person name="Roberts R.J."/>
        </authorList>
    </citation>
    <scope>NUCLEOTIDE SEQUENCE [LARGE SCALE GENOMIC DNA]</scope>
    <source>
        <strain evidence="1 2">P</strain>
    </source>
</reference>
<keyword evidence="2" id="KW-1185">Reference proteome</keyword>
<evidence type="ECO:0000313" key="1">
    <source>
        <dbReference type="EMBL" id="QEN06104.1"/>
    </source>
</evidence>
<proteinExistence type="predicted"/>
<dbReference type="RefSeq" id="WP_149569338.1">
    <property type="nucleotide sequence ID" value="NZ_CP035807.1"/>
</dbReference>
<accession>A0A5C1QHT5</accession>
<organism evidence="1 2">
    <name type="scientific">Thiospirochaeta perfilievii</name>
    <dbReference type="NCBI Taxonomy" id="252967"/>
    <lineage>
        <taxon>Bacteria</taxon>
        <taxon>Pseudomonadati</taxon>
        <taxon>Spirochaetota</taxon>
        <taxon>Spirochaetia</taxon>
        <taxon>Spirochaetales</taxon>
        <taxon>Spirochaetaceae</taxon>
        <taxon>Thiospirochaeta</taxon>
    </lineage>
</organism>
<evidence type="ECO:0000313" key="2">
    <source>
        <dbReference type="Proteomes" id="UP000323824"/>
    </source>
</evidence>
<name>A0A5C1QHT5_9SPIO</name>
<sequence length="291" mass="32683">MKNSLLFILLIICNVMFALDSNTYFTLNNFHFDSNNNITSSNYDYEYGEIISQEISDGLNLDAGITKSLISDWSIFTDFRISNDLFGFNLGIFTNFLNGGSKILTPGLNYGLDFVIPGFFLVNLDLNNTIPNTSPLESGVNINNYNIKIGFYIGEAIISGNMESESSTKGTILTSTSTVDNKYFLNMDLFNKYTKYRISIDLGWNFIARSINTLNSELSVDDEITLTSLATTNKQAATLYLTTNFTLLFLENFTIDVGTTLHLIKFPLKDVDTFSSNEFSWGLNIGIIYRL</sequence>
<protein>
    <submittedName>
        <fullName evidence="1">Uncharacterized protein</fullName>
    </submittedName>
</protein>
<gene>
    <name evidence="1" type="ORF">EW093_15895</name>
</gene>